<evidence type="ECO:0000313" key="2">
    <source>
        <dbReference type="EMBL" id="KAF3334113.1"/>
    </source>
</evidence>
<reference evidence="2" key="1">
    <citation type="submission" date="2020-01" db="EMBL/GenBank/DDBJ databases">
        <title>Genome sequence of Kobresia littledalei, the first chromosome-level genome in the family Cyperaceae.</title>
        <authorList>
            <person name="Qu G."/>
        </authorList>
    </citation>
    <scope>NUCLEOTIDE SEQUENCE</scope>
    <source>
        <strain evidence="2">C.B.Clarke</strain>
        <tissue evidence="2">Leaf</tissue>
    </source>
</reference>
<dbReference type="Proteomes" id="UP000623129">
    <property type="component" value="Unassembled WGS sequence"/>
</dbReference>
<evidence type="ECO:0000256" key="1">
    <source>
        <dbReference type="SAM" id="MobiDB-lite"/>
    </source>
</evidence>
<dbReference type="PANTHER" id="PTHR34355">
    <property type="entry name" value="JOSEPHIN-LIKE PROTEIN"/>
    <property type="match status" value="1"/>
</dbReference>
<sequence>MSTRRNRRVSHISPDTSKTATRRNKRAIHISPDASKRTVTFHTYKYNGRTKSANGRKEVPKSAGYCPCHLLRNARHSAVKILRIVRAKMTRTFCLISRRDTGKDNRDSAHQKFAPARDSHQSEAVEDCIAFMNSSSRKYE</sequence>
<evidence type="ECO:0000313" key="3">
    <source>
        <dbReference type="Proteomes" id="UP000623129"/>
    </source>
</evidence>
<keyword evidence="3" id="KW-1185">Reference proteome</keyword>
<dbReference type="EMBL" id="SWLB01000009">
    <property type="protein sequence ID" value="KAF3334113.1"/>
    <property type="molecule type" value="Genomic_DNA"/>
</dbReference>
<dbReference type="OrthoDB" id="727341at2759"/>
<feature type="region of interest" description="Disordered" evidence="1">
    <location>
        <begin position="1"/>
        <end position="24"/>
    </location>
</feature>
<feature type="region of interest" description="Disordered" evidence="1">
    <location>
        <begin position="101"/>
        <end position="120"/>
    </location>
</feature>
<protein>
    <submittedName>
        <fullName evidence="2">Uncharacterized protein</fullName>
    </submittedName>
</protein>
<dbReference type="AlphaFoldDB" id="A0A833R6J3"/>
<gene>
    <name evidence="2" type="ORF">FCM35_KLT20717</name>
</gene>
<proteinExistence type="predicted"/>
<dbReference type="PANTHER" id="PTHR34355:SF1">
    <property type="entry name" value="JOSEPHIN-LIKE PROTEIN"/>
    <property type="match status" value="1"/>
</dbReference>
<accession>A0A833R6J3</accession>
<organism evidence="2 3">
    <name type="scientific">Carex littledalei</name>
    <dbReference type="NCBI Taxonomy" id="544730"/>
    <lineage>
        <taxon>Eukaryota</taxon>
        <taxon>Viridiplantae</taxon>
        <taxon>Streptophyta</taxon>
        <taxon>Embryophyta</taxon>
        <taxon>Tracheophyta</taxon>
        <taxon>Spermatophyta</taxon>
        <taxon>Magnoliopsida</taxon>
        <taxon>Liliopsida</taxon>
        <taxon>Poales</taxon>
        <taxon>Cyperaceae</taxon>
        <taxon>Cyperoideae</taxon>
        <taxon>Cariceae</taxon>
        <taxon>Carex</taxon>
        <taxon>Carex subgen. Euthyceras</taxon>
    </lineage>
</organism>
<name>A0A833R6J3_9POAL</name>
<comment type="caution">
    <text evidence="2">The sequence shown here is derived from an EMBL/GenBank/DDBJ whole genome shotgun (WGS) entry which is preliminary data.</text>
</comment>
<feature type="compositionally biased region" description="Basic residues" evidence="1">
    <location>
        <begin position="1"/>
        <end position="10"/>
    </location>
</feature>